<accession>A0A4S3JT07</accession>
<dbReference type="VEuPathDB" id="FungiDB:EYZ11_001744"/>
<proteinExistence type="predicted"/>
<dbReference type="Proteomes" id="UP000308092">
    <property type="component" value="Unassembled WGS sequence"/>
</dbReference>
<reference evidence="1 2" key="1">
    <citation type="submission" date="2019-03" db="EMBL/GenBank/DDBJ databases">
        <title>The genome sequence of a newly discovered highly antifungal drug resistant Aspergillus species, Aspergillus tanneri NIH 1004.</title>
        <authorList>
            <person name="Mounaud S."/>
            <person name="Singh I."/>
            <person name="Joardar V."/>
            <person name="Pakala S."/>
            <person name="Pakala S."/>
            <person name="Venepally P."/>
            <person name="Hoover J."/>
            <person name="Nierman W."/>
            <person name="Chung J."/>
            <person name="Losada L."/>
        </authorList>
    </citation>
    <scope>NUCLEOTIDE SEQUENCE [LARGE SCALE GENOMIC DNA]</scope>
    <source>
        <strain evidence="1 2">NIH1004</strain>
    </source>
</reference>
<sequence>MVPRSRQERESERKRFQLRLKTEFFHGGGQLPPEHCLADAEGLDVCQPRWKRYSNGTQ</sequence>
<dbReference type="EMBL" id="SOSA01000035">
    <property type="protein sequence ID" value="THC98765.1"/>
    <property type="molecule type" value="Genomic_DNA"/>
</dbReference>
<comment type="caution">
    <text evidence="1">The sequence shown here is derived from an EMBL/GenBank/DDBJ whole genome shotgun (WGS) entry which is preliminary data.</text>
</comment>
<organism evidence="1 2">
    <name type="scientific">Aspergillus tanneri</name>
    <dbReference type="NCBI Taxonomy" id="1220188"/>
    <lineage>
        <taxon>Eukaryota</taxon>
        <taxon>Fungi</taxon>
        <taxon>Dikarya</taxon>
        <taxon>Ascomycota</taxon>
        <taxon>Pezizomycotina</taxon>
        <taxon>Eurotiomycetes</taxon>
        <taxon>Eurotiomycetidae</taxon>
        <taxon>Eurotiales</taxon>
        <taxon>Aspergillaceae</taxon>
        <taxon>Aspergillus</taxon>
        <taxon>Aspergillus subgen. Circumdati</taxon>
    </lineage>
</organism>
<evidence type="ECO:0000313" key="1">
    <source>
        <dbReference type="EMBL" id="THC98765.1"/>
    </source>
</evidence>
<keyword evidence="2" id="KW-1185">Reference proteome</keyword>
<name>A0A4S3JT07_9EURO</name>
<dbReference type="AlphaFoldDB" id="A0A4S3JT07"/>
<evidence type="ECO:0000313" key="2">
    <source>
        <dbReference type="Proteomes" id="UP000308092"/>
    </source>
</evidence>
<protein>
    <submittedName>
        <fullName evidence="1">Uncharacterized protein</fullName>
    </submittedName>
</protein>
<gene>
    <name evidence="1" type="ORF">EYZ11_001744</name>
</gene>